<dbReference type="STRING" id="556325.BHE16_03900"/>
<dbReference type="Proteomes" id="UP000183530">
    <property type="component" value="Chromosome"/>
</dbReference>
<organism evidence="2 4">
    <name type="scientific">Neomicrococcus aestuarii</name>
    <dbReference type="NCBI Taxonomy" id="556325"/>
    <lineage>
        <taxon>Bacteria</taxon>
        <taxon>Bacillati</taxon>
        <taxon>Actinomycetota</taxon>
        <taxon>Actinomycetes</taxon>
        <taxon>Micrococcales</taxon>
        <taxon>Micrococcaceae</taxon>
        <taxon>Neomicrococcus</taxon>
    </lineage>
</organism>
<dbReference type="KEGG" id="nae:BHE16_03900"/>
<reference evidence="3 5" key="2">
    <citation type="submission" date="2020-08" db="EMBL/GenBank/DDBJ databases">
        <title>Sequencing the genomes of 1000 actinobacteria strains.</title>
        <authorList>
            <person name="Klenk H.-P."/>
        </authorList>
    </citation>
    <scope>NUCLEOTIDE SEQUENCE [LARGE SCALE GENOMIC DNA]</scope>
    <source>
        <strain evidence="3 5">DSM 105783</strain>
    </source>
</reference>
<dbReference type="InterPro" id="IPR036259">
    <property type="entry name" value="MFS_trans_sf"/>
</dbReference>
<dbReference type="Pfam" id="PF07690">
    <property type="entry name" value="MFS_1"/>
    <property type="match status" value="2"/>
</dbReference>
<feature type="transmembrane region" description="Helical" evidence="1">
    <location>
        <begin position="48"/>
        <end position="68"/>
    </location>
</feature>
<dbReference type="EMBL" id="CP018135">
    <property type="protein sequence ID" value="APF40300.1"/>
    <property type="molecule type" value="Genomic_DNA"/>
</dbReference>
<dbReference type="OrthoDB" id="4229605at2"/>
<keyword evidence="1" id="KW-1133">Transmembrane helix</keyword>
<feature type="transmembrane region" description="Helical" evidence="1">
    <location>
        <begin position="276"/>
        <end position="297"/>
    </location>
</feature>
<feature type="transmembrane region" description="Helical" evidence="1">
    <location>
        <begin position="80"/>
        <end position="97"/>
    </location>
</feature>
<sequence length="460" mass="47957">MNFDRYKQVLSIPGIPMLLVVGLIARFPHAAAGVMLTLHVAQTLGKDWASAGLVGAIFTVGIAVGSPWRGRSIDVKGLRRALIPSIIGEATLWSIAPHVNFEWLLLLVFLGGLFALPVFSVLRQALSILATGPMRRSAYALDAITTEVVFMTGPGIAALVATMISTTVGLTAIGIASSLAGIILMITNPPTRSQSADAVGGSDEDTDSRDLGVFNELAASTTMGGAASASADVSDEVAAATGTLPILRPLSPRRRRLQKMRQRVQTRVGEKLSSEFAWVTPAVIGLLVVSAAAGLLFAGSDVDIVAVSQAVGQSSDIWFVFVCWSGASLIGGLIYGAQSRRINPVWLLLAMAALTIPAVFATSVWTLGPLMILPGLVCAPLLSSASENIAELVDEERRGEAMGWYGSAMTAGSAVGAPGAGIFIDLMGPGYGFMAVGIAGVILGLFSFLAVKVRRRRLAS</sequence>
<name>A0A1L2ZM66_9MICC</name>
<dbReference type="SUPFAM" id="SSF103473">
    <property type="entry name" value="MFS general substrate transporter"/>
    <property type="match status" value="1"/>
</dbReference>
<feature type="transmembrane region" description="Helical" evidence="1">
    <location>
        <begin position="167"/>
        <end position="186"/>
    </location>
</feature>
<dbReference type="Proteomes" id="UP000580797">
    <property type="component" value="Unassembled WGS sequence"/>
</dbReference>
<evidence type="ECO:0000256" key="1">
    <source>
        <dbReference type="SAM" id="Phobius"/>
    </source>
</evidence>
<dbReference type="EMBL" id="JACHDR010000001">
    <property type="protein sequence ID" value="MBB5511647.1"/>
    <property type="molecule type" value="Genomic_DNA"/>
</dbReference>
<feature type="transmembrane region" description="Helical" evidence="1">
    <location>
        <begin position="402"/>
        <end position="424"/>
    </location>
</feature>
<feature type="transmembrane region" description="Helical" evidence="1">
    <location>
        <begin position="371"/>
        <end position="390"/>
    </location>
</feature>
<evidence type="ECO:0000313" key="4">
    <source>
        <dbReference type="Proteomes" id="UP000183530"/>
    </source>
</evidence>
<dbReference type="AlphaFoldDB" id="A0A1L2ZM66"/>
<dbReference type="Gene3D" id="1.20.1250.20">
    <property type="entry name" value="MFS general substrate transporter like domains"/>
    <property type="match status" value="2"/>
</dbReference>
<keyword evidence="4" id="KW-1185">Reference proteome</keyword>
<proteinExistence type="predicted"/>
<reference evidence="2 4" key="1">
    <citation type="submission" date="2016-11" db="EMBL/GenBank/DDBJ databases">
        <title>Genome sequencing of Zhihengliuella aestuarii B18 antagonistic to Plasmodiophora brassicae.</title>
        <authorList>
            <person name="Luo Y."/>
        </authorList>
    </citation>
    <scope>NUCLEOTIDE SEQUENCE [LARGE SCALE GENOMIC DNA]</scope>
    <source>
        <strain evidence="2 4">B18</strain>
    </source>
</reference>
<dbReference type="RefSeq" id="WP_071893781.1">
    <property type="nucleotide sequence ID" value="NZ_BAAARH010000009.1"/>
</dbReference>
<feature type="transmembrane region" description="Helical" evidence="1">
    <location>
        <begin position="103"/>
        <end position="126"/>
    </location>
</feature>
<dbReference type="InterPro" id="IPR011701">
    <property type="entry name" value="MFS"/>
</dbReference>
<feature type="transmembrane region" description="Helical" evidence="1">
    <location>
        <begin position="317"/>
        <end position="337"/>
    </location>
</feature>
<feature type="transmembrane region" description="Helical" evidence="1">
    <location>
        <begin position="430"/>
        <end position="451"/>
    </location>
</feature>
<dbReference type="GO" id="GO:0022857">
    <property type="term" value="F:transmembrane transporter activity"/>
    <property type="evidence" value="ECO:0007669"/>
    <property type="project" value="InterPro"/>
</dbReference>
<evidence type="ECO:0000313" key="2">
    <source>
        <dbReference type="EMBL" id="APF40300.1"/>
    </source>
</evidence>
<evidence type="ECO:0000313" key="5">
    <source>
        <dbReference type="Proteomes" id="UP000580797"/>
    </source>
</evidence>
<feature type="transmembrane region" description="Helical" evidence="1">
    <location>
        <begin position="9"/>
        <end position="28"/>
    </location>
</feature>
<evidence type="ECO:0000313" key="3">
    <source>
        <dbReference type="EMBL" id="MBB5511647.1"/>
    </source>
</evidence>
<dbReference type="PANTHER" id="PTHR23542">
    <property type="match status" value="1"/>
</dbReference>
<keyword evidence="1" id="KW-0812">Transmembrane</keyword>
<dbReference type="PANTHER" id="PTHR23542:SF1">
    <property type="entry name" value="MAJOR FACILITATOR SUPERFAMILY (MFS) PROFILE DOMAIN-CONTAINING PROTEIN"/>
    <property type="match status" value="1"/>
</dbReference>
<gene>
    <name evidence="2" type="ORF">BHE16_03900</name>
    <name evidence="3" type="ORF">HD598_000334</name>
</gene>
<feature type="transmembrane region" description="Helical" evidence="1">
    <location>
        <begin position="138"/>
        <end position="161"/>
    </location>
</feature>
<accession>A0A1L2ZM66</accession>
<keyword evidence="1" id="KW-0472">Membrane</keyword>
<feature type="transmembrane region" description="Helical" evidence="1">
    <location>
        <begin position="344"/>
        <end position="365"/>
    </location>
</feature>
<protein>
    <submittedName>
        <fullName evidence="3">MFS family permease</fullName>
    </submittedName>
    <submittedName>
        <fullName evidence="2">MFS transporter</fullName>
    </submittedName>
</protein>